<organism evidence="1 2">
    <name type="scientific">Ophiocordyceps sinensis</name>
    <dbReference type="NCBI Taxonomy" id="72228"/>
    <lineage>
        <taxon>Eukaryota</taxon>
        <taxon>Fungi</taxon>
        <taxon>Dikarya</taxon>
        <taxon>Ascomycota</taxon>
        <taxon>Pezizomycotina</taxon>
        <taxon>Sordariomycetes</taxon>
        <taxon>Hypocreomycetidae</taxon>
        <taxon>Hypocreales</taxon>
        <taxon>Ophiocordycipitaceae</taxon>
        <taxon>Ophiocordyceps</taxon>
    </lineage>
</organism>
<dbReference type="EMBL" id="JAAVMX010000006">
    <property type="protein sequence ID" value="KAF4507341.1"/>
    <property type="molecule type" value="Genomic_DNA"/>
</dbReference>
<dbReference type="Proteomes" id="UP000557566">
    <property type="component" value="Unassembled WGS sequence"/>
</dbReference>
<name>A0A8H4PNL3_9HYPO</name>
<comment type="caution">
    <text evidence="1">The sequence shown here is derived from an EMBL/GenBank/DDBJ whole genome shotgun (WGS) entry which is preliminary data.</text>
</comment>
<evidence type="ECO:0000313" key="1">
    <source>
        <dbReference type="EMBL" id="KAF4507341.1"/>
    </source>
</evidence>
<protein>
    <submittedName>
        <fullName evidence="1">Uncharacterized protein</fullName>
    </submittedName>
</protein>
<gene>
    <name evidence="1" type="ORF">G6O67_005989</name>
</gene>
<accession>A0A8H4PNL3</accession>
<keyword evidence="2" id="KW-1185">Reference proteome</keyword>
<proteinExistence type="predicted"/>
<dbReference type="AlphaFoldDB" id="A0A8H4PNL3"/>
<reference evidence="1 2" key="1">
    <citation type="journal article" date="2020" name="Genome Biol. Evol.">
        <title>A new high-quality draft genome assembly of the Chinese cordyceps Ophiocordyceps sinensis.</title>
        <authorList>
            <person name="Shu R."/>
            <person name="Zhang J."/>
            <person name="Meng Q."/>
            <person name="Zhang H."/>
            <person name="Zhou G."/>
            <person name="Li M."/>
            <person name="Wu P."/>
            <person name="Zhao Y."/>
            <person name="Chen C."/>
            <person name="Qin Q."/>
        </authorList>
    </citation>
    <scope>NUCLEOTIDE SEQUENCE [LARGE SCALE GENOMIC DNA]</scope>
    <source>
        <strain evidence="1 2">IOZ07</strain>
    </source>
</reference>
<sequence>MPSWKPERRSFADKKIKLYEILRRCIGRARQDENEAAAEICLGRHVAQGLELAFFFSLCYYFTVEIFWKRRQEENGVLAGKIPAPDESMADLATQKTSHFDGPPFISRILNPDISVKGLALPLRDQVRAIK</sequence>
<evidence type="ECO:0000313" key="2">
    <source>
        <dbReference type="Proteomes" id="UP000557566"/>
    </source>
</evidence>